<dbReference type="Proteomes" id="UP000076408">
    <property type="component" value="Unassembled WGS sequence"/>
</dbReference>
<sequence length="114" mass="12855">MNVNASRNIVCSNIAFDTTCVQALETLRDKLINSPVLAIFDLKPETELHCDASSSGFGAILLQKQDDNKLHPVNYFSKTTSKDESKLHSYELETLSIIYALKRFHTYVHGLPIR</sequence>
<name>A0A182YHE4_ANOST</name>
<dbReference type="GO" id="GO:0071897">
    <property type="term" value="P:DNA biosynthetic process"/>
    <property type="evidence" value="ECO:0007669"/>
    <property type="project" value="UniProtKB-ARBA"/>
</dbReference>
<accession>A0A182YHE4</accession>
<dbReference type="InterPro" id="IPR041577">
    <property type="entry name" value="RT_RNaseH_2"/>
</dbReference>
<dbReference type="SUPFAM" id="SSF56672">
    <property type="entry name" value="DNA/RNA polymerases"/>
    <property type="match status" value="1"/>
</dbReference>
<organism evidence="2 3">
    <name type="scientific">Anopheles stephensi</name>
    <name type="common">Indo-Pakistan malaria mosquito</name>
    <dbReference type="NCBI Taxonomy" id="30069"/>
    <lineage>
        <taxon>Eukaryota</taxon>
        <taxon>Metazoa</taxon>
        <taxon>Ecdysozoa</taxon>
        <taxon>Arthropoda</taxon>
        <taxon>Hexapoda</taxon>
        <taxon>Insecta</taxon>
        <taxon>Pterygota</taxon>
        <taxon>Neoptera</taxon>
        <taxon>Endopterygota</taxon>
        <taxon>Diptera</taxon>
        <taxon>Nematocera</taxon>
        <taxon>Culicoidea</taxon>
        <taxon>Culicidae</taxon>
        <taxon>Anophelinae</taxon>
        <taxon>Anopheles</taxon>
    </lineage>
</organism>
<feature type="domain" description="Reverse transcriptase/retrotransposon-derived protein RNase H-like" evidence="1">
    <location>
        <begin position="17"/>
        <end position="113"/>
    </location>
</feature>
<evidence type="ECO:0000259" key="1">
    <source>
        <dbReference type="Pfam" id="PF17919"/>
    </source>
</evidence>
<evidence type="ECO:0000313" key="2">
    <source>
        <dbReference type="EnsemblMetazoa" id="ASTEI07880-PA"/>
    </source>
</evidence>
<dbReference type="Pfam" id="PF17919">
    <property type="entry name" value="RT_RNaseH_2"/>
    <property type="match status" value="1"/>
</dbReference>
<keyword evidence="3" id="KW-1185">Reference proteome</keyword>
<evidence type="ECO:0000313" key="3">
    <source>
        <dbReference type="Proteomes" id="UP000076408"/>
    </source>
</evidence>
<dbReference type="EnsemblMetazoa" id="ASTEI07880-RA">
    <property type="protein sequence ID" value="ASTEI07880-PA"/>
    <property type="gene ID" value="ASTEI07880"/>
</dbReference>
<proteinExistence type="predicted"/>
<dbReference type="PANTHER" id="PTHR34072:SF26">
    <property type="entry name" value="RNA-DIRECTED DNA POLYMERASE"/>
    <property type="match status" value="1"/>
</dbReference>
<dbReference type="AlphaFoldDB" id="A0A182YHE4"/>
<dbReference type="PANTHER" id="PTHR34072">
    <property type="entry name" value="ENZYMATIC POLYPROTEIN-RELATED"/>
    <property type="match status" value="1"/>
</dbReference>
<reference evidence="3" key="1">
    <citation type="journal article" date="2014" name="Genome Biol.">
        <title>Genome analysis of a major urban malaria vector mosquito, Anopheles stephensi.</title>
        <authorList>
            <person name="Jiang X."/>
            <person name="Peery A."/>
            <person name="Hall A.B."/>
            <person name="Sharma A."/>
            <person name="Chen X.G."/>
            <person name="Waterhouse R.M."/>
            <person name="Komissarov A."/>
            <person name="Riehle M.M."/>
            <person name="Shouche Y."/>
            <person name="Sharakhova M.V."/>
            <person name="Lawson D."/>
            <person name="Pakpour N."/>
            <person name="Arensburger P."/>
            <person name="Davidson V.L."/>
            <person name="Eiglmeier K."/>
            <person name="Emrich S."/>
            <person name="George P."/>
            <person name="Kennedy R.C."/>
            <person name="Mane S.P."/>
            <person name="Maslen G."/>
            <person name="Oringanje C."/>
            <person name="Qi Y."/>
            <person name="Settlage R."/>
            <person name="Tojo M."/>
            <person name="Tubio J.M."/>
            <person name="Unger M.F."/>
            <person name="Wang B."/>
            <person name="Vernick K.D."/>
            <person name="Ribeiro J.M."/>
            <person name="James A.A."/>
            <person name="Michel K."/>
            <person name="Riehle M.A."/>
            <person name="Luckhart S."/>
            <person name="Sharakhov I.V."/>
            <person name="Tu Z."/>
        </authorList>
    </citation>
    <scope>NUCLEOTIDE SEQUENCE [LARGE SCALE GENOMIC DNA]</scope>
    <source>
        <strain evidence="3">Indian</strain>
    </source>
</reference>
<dbReference type="VEuPathDB" id="VectorBase:ASTEI20_044465"/>
<dbReference type="VEuPathDB" id="VectorBase:ASTEI07880"/>
<dbReference type="OMA" id="SHEQMAF"/>
<protein>
    <submittedName>
        <fullName evidence="2">RT_RNaseH_2 domain-containing protein</fullName>
    </submittedName>
</protein>
<dbReference type="STRING" id="30069.A0A182YHE4"/>
<dbReference type="InterPro" id="IPR043502">
    <property type="entry name" value="DNA/RNA_pol_sf"/>
</dbReference>
<reference evidence="2" key="2">
    <citation type="submission" date="2020-05" db="UniProtKB">
        <authorList>
            <consortium name="EnsemblMetazoa"/>
        </authorList>
    </citation>
    <scope>IDENTIFICATION</scope>
    <source>
        <strain evidence="2">Indian</strain>
    </source>
</reference>